<dbReference type="PANTHER" id="PTHR34219">
    <property type="entry name" value="IRON-REGULATED INNER MEMBRANE PROTEIN-RELATED"/>
    <property type="match status" value="1"/>
</dbReference>
<dbReference type="Pfam" id="PF03929">
    <property type="entry name" value="PepSY_TM"/>
    <property type="match status" value="1"/>
</dbReference>
<dbReference type="EMBL" id="CP063845">
    <property type="protein sequence ID" value="UFP93848.1"/>
    <property type="molecule type" value="Genomic_DNA"/>
</dbReference>
<proteinExistence type="predicted"/>
<name>A0ABY3PJP2_9CYAN</name>
<dbReference type="Proteomes" id="UP001054846">
    <property type="component" value="Chromosome"/>
</dbReference>
<keyword evidence="1" id="KW-0472">Membrane</keyword>
<sequence>MFTLHQFAGLFFGLILLVIGLTGSAIVFWQPLDRQLNPELYRPAQRVAASMDRVVDAARAHYPHSAPTGVFLREGNVHVVNFTTPGDKRLQVFVDPETYRVRGSRYWEESLVGVLYKLHYTLLAGEAGEWITGISAVMLLALGITGVVLWPGWKKWQAGTSLRWRSHSRIVAYDLHKLSGILTSVFLAILGLTGAYFMFYEPFRAAVYAVTFTPEPPKPISTPVTGRSPLGADAAIATARPLLAGAELYGVSLPTKPEGTVNVLGRFALEGPASRYIRVFLDQYSGQVRQVKDARKPNTPEFILNWMAPLHFGTYGGLFTQVMYLFVGLAPGGLFLTGFWLWLKKLRRSRVAAESEQKLPV</sequence>
<feature type="transmembrane region" description="Helical" evidence="1">
    <location>
        <begin position="130"/>
        <end position="153"/>
    </location>
</feature>
<keyword evidence="3" id="KW-1185">Reference proteome</keyword>
<dbReference type="InterPro" id="IPR005625">
    <property type="entry name" value="PepSY-ass_TM"/>
</dbReference>
<dbReference type="PANTHER" id="PTHR34219:SF3">
    <property type="entry name" value="BLL7967 PROTEIN"/>
    <property type="match status" value="1"/>
</dbReference>
<dbReference type="RefSeq" id="WP_230840904.1">
    <property type="nucleotide sequence ID" value="NZ_CP063845.1"/>
</dbReference>
<protein>
    <submittedName>
        <fullName evidence="2">PepSY domain-containing protein</fullName>
    </submittedName>
</protein>
<feature type="transmembrane region" description="Helical" evidence="1">
    <location>
        <begin position="7"/>
        <end position="29"/>
    </location>
</feature>
<evidence type="ECO:0000313" key="3">
    <source>
        <dbReference type="Proteomes" id="UP001054846"/>
    </source>
</evidence>
<feature type="transmembrane region" description="Helical" evidence="1">
    <location>
        <begin position="322"/>
        <end position="343"/>
    </location>
</feature>
<keyword evidence="1" id="KW-0812">Transmembrane</keyword>
<organism evidence="2 3">
    <name type="scientific">Gloeobacter morelensis MG652769</name>
    <dbReference type="NCBI Taxonomy" id="2781736"/>
    <lineage>
        <taxon>Bacteria</taxon>
        <taxon>Bacillati</taxon>
        <taxon>Cyanobacteriota</taxon>
        <taxon>Cyanophyceae</taxon>
        <taxon>Gloeobacterales</taxon>
        <taxon>Gloeobacteraceae</taxon>
        <taxon>Gloeobacter</taxon>
        <taxon>Gloeobacter morelensis</taxon>
    </lineage>
</organism>
<feature type="transmembrane region" description="Helical" evidence="1">
    <location>
        <begin position="174"/>
        <end position="199"/>
    </location>
</feature>
<reference evidence="2 3" key="1">
    <citation type="journal article" date="2021" name="Genome Biol. Evol.">
        <title>Complete Genome Sequencing of a Novel Gloeobacter Species from a Waterfall Cave in Mexico.</title>
        <authorList>
            <person name="Saw J.H."/>
            <person name="Cardona T."/>
            <person name="Montejano G."/>
        </authorList>
    </citation>
    <scope>NUCLEOTIDE SEQUENCE [LARGE SCALE GENOMIC DNA]</scope>
    <source>
        <strain evidence="2">MG652769</strain>
    </source>
</reference>
<keyword evidence="1" id="KW-1133">Transmembrane helix</keyword>
<gene>
    <name evidence="2" type="ORF">ISF26_19045</name>
</gene>
<accession>A0ABY3PJP2</accession>
<evidence type="ECO:0000313" key="2">
    <source>
        <dbReference type="EMBL" id="UFP93848.1"/>
    </source>
</evidence>
<evidence type="ECO:0000256" key="1">
    <source>
        <dbReference type="SAM" id="Phobius"/>
    </source>
</evidence>